<feature type="binding site" evidence="7">
    <location>
        <position position="141"/>
    </location>
    <ligand>
        <name>Zn(2+)</name>
        <dbReference type="ChEBI" id="CHEBI:29105"/>
    </ligand>
</feature>
<dbReference type="Gene3D" id="3.40.1050.10">
    <property type="entry name" value="Carbonic anhydrase"/>
    <property type="match status" value="1"/>
</dbReference>
<evidence type="ECO:0000313" key="8">
    <source>
        <dbReference type="EMBL" id="EEF60967.1"/>
    </source>
</evidence>
<comment type="catalytic activity">
    <reaction evidence="6">
        <text>hydrogencarbonate + H(+) = CO2 + H2O</text>
        <dbReference type="Rhea" id="RHEA:10748"/>
        <dbReference type="ChEBI" id="CHEBI:15377"/>
        <dbReference type="ChEBI" id="CHEBI:15378"/>
        <dbReference type="ChEBI" id="CHEBI:16526"/>
        <dbReference type="ChEBI" id="CHEBI:17544"/>
        <dbReference type="EC" id="4.2.1.1"/>
    </reaction>
</comment>
<dbReference type="InterPro" id="IPR036874">
    <property type="entry name" value="Carbonic_anhydrase_sf"/>
</dbReference>
<evidence type="ECO:0000256" key="6">
    <source>
        <dbReference type="ARBA" id="ARBA00048348"/>
    </source>
</evidence>
<name>B9XH46_PEDPL</name>
<comment type="caution">
    <text evidence="8">The sequence shown here is derived from an EMBL/GenBank/DDBJ whole genome shotgun (WGS) entry which is preliminary data.</text>
</comment>
<feature type="binding site" evidence="7">
    <location>
        <position position="144"/>
    </location>
    <ligand>
        <name>Zn(2+)</name>
        <dbReference type="ChEBI" id="CHEBI:29105"/>
    </ligand>
</feature>
<dbReference type="SMART" id="SM00947">
    <property type="entry name" value="Pro_CA"/>
    <property type="match status" value="1"/>
</dbReference>
<dbReference type="Proteomes" id="UP000003688">
    <property type="component" value="Unassembled WGS sequence"/>
</dbReference>
<keyword evidence="9" id="KW-1185">Reference proteome</keyword>
<dbReference type="AlphaFoldDB" id="B9XH46"/>
<comment type="cofactor">
    <cofactor evidence="7">
        <name>Zn(2+)</name>
        <dbReference type="ChEBI" id="CHEBI:29105"/>
    </cofactor>
    <text evidence="7">Binds 1 zinc ion per subunit.</text>
</comment>
<accession>B9XH46</accession>
<protein>
    <recommendedName>
        <fullName evidence="2">carbonic anhydrase</fullName>
        <ecNumber evidence="2">4.2.1.1</ecNumber>
    </recommendedName>
</protein>
<keyword evidence="5" id="KW-0456">Lyase</keyword>
<dbReference type="RefSeq" id="WP_007415142.1">
    <property type="nucleotide sequence ID" value="NZ_ABOX02000013.1"/>
</dbReference>
<evidence type="ECO:0000256" key="5">
    <source>
        <dbReference type="ARBA" id="ARBA00023239"/>
    </source>
</evidence>
<dbReference type="InterPro" id="IPR001765">
    <property type="entry name" value="Carbonic_anhydrase"/>
</dbReference>
<feature type="binding site" evidence="7">
    <location>
        <position position="88"/>
    </location>
    <ligand>
        <name>Zn(2+)</name>
        <dbReference type="ChEBI" id="CHEBI:29105"/>
    </ligand>
</feature>
<dbReference type="Pfam" id="PF00484">
    <property type="entry name" value="Pro_CA"/>
    <property type="match status" value="1"/>
</dbReference>
<evidence type="ECO:0000256" key="1">
    <source>
        <dbReference type="ARBA" id="ARBA00006217"/>
    </source>
</evidence>
<proteinExistence type="inferred from homology"/>
<sequence precursor="true">MKSACLLLLATVLVWSGCTSTRQEYSARPSYITQTHETQSAVTPPQALEMLKQGNERFASGHSLHRNLREQVKRTSAHQYPYAAVVSCIDSRAPAELIFDQGIGDIFNARIAGNIINDDILGSLEYSTKVAGAKLILVVGHTGCGAVGAACDGTKMGHITELLAHIQPAVEAVKTPPGEDRSSKNQSFVDKVAEDNVVVSMETIRSRSSILNDLINRGDVALVGAMYDVKTGRVRFLVSPSAAR</sequence>
<feature type="binding site" evidence="7">
    <location>
        <position position="90"/>
    </location>
    <ligand>
        <name>Zn(2+)</name>
        <dbReference type="ChEBI" id="CHEBI:29105"/>
    </ligand>
</feature>
<dbReference type="EC" id="4.2.1.1" evidence="2"/>
<evidence type="ECO:0000256" key="3">
    <source>
        <dbReference type="ARBA" id="ARBA00022723"/>
    </source>
</evidence>
<keyword evidence="3 7" id="KW-0479">Metal-binding</keyword>
<dbReference type="PANTHER" id="PTHR11002">
    <property type="entry name" value="CARBONIC ANHYDRASE"/>
    <property type="match status" value="1"/>
</dbReference>
<dbReference type="GO" id="GO:0008270">
    <property type="term" value="F:zinc ion binding"/>
    <property type="evidence" value="ECO:0007669"/>
    <property type="project" value="InterPro"/>
</dbReference>
<organism evidence="8 9">
    <name type="scientific">Pedosphaera parvula (strain Ellin514)</name>
    <dbReference type="NCBI Taxonomy" id="320771"/>
    <lineage>
        <taxon>Bacteria</taxon>
        <taxon>Pseudomonadati</taxon>
        <taxon>Verrucomicrobiota</taxon>
        <taxon>Pedosphaerae</taxon>
        <taxon>Pedosphaerales</taxon>
        <taxon>Pedosphaeraceae</taxon>
        <taxon>Pedosphaera</taxon>
    </lineage>
</organism>
<dbReference type="CDD" id="cd03378">
    <property type="entry name" value="beta_CA_cladeC"/>
    <property type="match status" value="1"/>
</dbReference>
<dbReference type="PANTHER" id="PTHR11002:SF76">
    <property type="entry name" value="CARBONIC ANHYDRASE"/>
    <property type="match status" value="1"/>
</dbReference>
<dbReference type="SUPFAM" id="SSF53056">
    <property type="entry name" value="beta-carbonic anhydrase, cab"/>
    <property type="match status" value="1"/>
</dbReference>
<evidence type="ECO:0000313" key="9">
    <source>
        <dbReference type="Proteomes" id="UP000003688"/>
    </source>
</evidence>
<dbReference type="STRING" id="320771.Cflav_PD4136"/>
<dbReference type="NCBIfam" id="NF011765">
    <property type="entry name" value="PRK15219.1"/>
    <property type="match status" value="1"/>
</dbReference>
<gene>
    <name evidence="8" type="ORF">Cflav_PD4136</name>
</gene>
<comment type="similarity">
    <text evidence="1">Belongs to the beta-class carbonic anhydrase family.</text>
</comment>
<evidence type="ECO:0000256" key="4">
    <source>
        <dbReference type="ARBA" id="ARBA00022833"/>
    </source>
</evidence>
<dbReference type="EMBL" id="ABOX02000013">
    <property type="protein sequence ID" value="EEF60967.1"/>
    <property type="molecule type" value="Genomic_DNA"/>
</dbReference>
<evidence type="ECO:0000256" key="7">
    <source>
        <dbReference type="PIRSR" id="PIRSR601765-1"/>
    </source>
</evidence>
<dbReference type="OrthoDB" id="9769739at2"/>
<evidence type="ECO:0000256" key="2">
    <source>
        <dbReference type="ARBA" id="ARBA00012925"/>
    </source>
</evidence>
<dbReference type="PROSITE" id="PS51257">
    <property type="entry name" value="PROKAR_LIPOPROTEIN"/>
    <property type="match status" value="1"/>
</dbReference>
<keyword evidence="4 7" id="KW-0862">Zinc</keyword>
<dbReference type="GO" id="GO:0004089">
    <property type="term" value="F:carbonate dehydratase activity"/>
    <property type="evidence" value="ECO:0007669"/>
    <property type="project" value="UniProtKB-EC"/>
</dbReference>
<reference evidence="8 9" key="1">
    <citation type="journal article" date="2011" name="J. Bacteriol.">
        <title>Genome sequence of 'Pedosphaera parvula' Ellin514, an aerobic Verrucomicrobial isolate from pasture soil.</title>
        <authorList>
            <person name="Kant R."/>
            <person name="van Passel M.W."/>
            <person name="Sangwan P."/>
            <person name="Palva A."/>
            <person name="Lucas S."/>
            <person name="Copeland A."/>
            <person name="Lapidus A."/>
            <person name="Glavina Del Rio T."/>
            <person name="Dalin E."/>
            <person name="Tice H."/>
            <person name="Bruce D."/>
            <person name="Goodwin L."/>
            <person name="Pitluck S."/>
            <person name="Chertkov O."/>
            <person name="Larimer F.W."/>
            <person name="Land M.L."/>
            <person name="Hauser L."/>
            <person name="Brettin T.S."/>
            <person name="Detter J.C."/>
            <person name="Han S."/>
            <person name="de Vos W.M."/>
            <person name="Janssen P.H."/>
            <person name="Smidt H."/>
        </authorList>
    </citation>
    <scope>NUCLEOTIDE SEQUENCE [LARGE SCALE GENOMIC DNA]</scope>
    <source>
        <strain evidence="8 9">Ellin514</strain>
    </source>
</reference>